<feature type="compositionally biased region" description="Polar residues" evidence="1">
    <location>
        <begin position="151"/>
        <end position="172"/>
    </location>
</feature>
<gene>
    <name evidence="3" type="ORF">KL86DPRO_20401</name>
</gene>
<proteinExistence type="predicted"/>
<dbReference type="Gene3D" id="3.40.50.10070">
    <property type="entry name" value="TolB, N-terminal domain"/>
    <property type="match status" value="1"/>
</dbReference>
<sequence>MKAYFRAAVLAFAVVIAAASTAVAAKTFTIAPFEVNGSSAYKYLEKSVPDMFASRLFWQGNFEPAKKTGTTVKIAPTDQAAAAKALSNAGADYIIWGSVTVIGENCSIDTRVLDKAGKTWPISRESTVKKLIPDLRQISDAISAEVFNKPQGKTAQSRQPQQVERVNQMNPDLVRNETTSAEVYINPQFRYAGGSGDDSRLRSQTLNYPSLGMEICDATGNGKLEVFILEERRLHAYRFDADNKLQPLGVFELPATQYALSVRSMDVDFSGRNSIILNAKDSDEDFVTRILTFDGQNFKETARANGIYLNVVNMPPLYSPRLLGQRSDRPKLFKIGVQEAYVKNGKISLGAPLALPKGFNVFNFSCVPAGVDKADAAKYVRFDDGERLLVYSEKGARMSSTEDRYSGATQGIAVNAAMPGMGKDTVIQDEIYYIPMRILVTDLDGDGNHEVIVNKPISTAALIFGNYRSFPQSEIQSLQWDGIGLSLVWKTRRIKGSVTDYTIADPNGDGVSDLVVCVNTHPGALGAAARKTMVILYPLDLSKADPDTQPSISE</sequence>
<dbReference type="AlphaFoldDB" id="A0A212JZP9"/>
<feature type="region of interest" description="Disordered" evidence="1">
    <location>
        <begin position="149"/>
        <end position="172"/>
    </location>
</feature>
<reference evidence="3" key="1">
    <citation type="submission" date="2016-04" db="EMBL/GenBank/DDBJ databases">
        <authorList>
            <person name="Evans L.H."/>
            <person name="Alamgir A."/>
            <person name="Owens N."/>
            <person name="Weber N.D."/>
            <person name="Virtaneva K."/>
            <person name="Barbian K."/>
            <person name="Babar A."/>
            <person name="Rosenke K."/>
        </authorList>
    </citation>
    <scope>NUCLEOTIDE SEQUENCE</scope>
    <source>
        <strain evidence="3">86</strain>
    </source>
</reference>
<organism evidence="3">
    <name type="scientific">uncultured delta proteobacterium</name>
    <dbReference type="NCBI Taxonomy" id="34034"/>
    <lineage>
        <taxon>Bacteria</taxon>
        <taxon>Deltaproteobacteria</taxon>
        <taxon>environmental samples</taxon>
    </lineage>
</organism>
<dbReference type="InterPro" id="IPR028994">
    <property type="entry name" value="Integrin_alpha_N"/>
</dbReference>
<dbReference type="SUPFAM" id="SSF69318">
    <property type="entry name" value="Integrin alpha N-terminal domain"/>
    <property type="match status" value="1"/>
</dbReference>
<evidence type="ECO:0000313" key="3">
    <source>
        <dbReference type="EMBL" id="SBW04941.1"/>
    </source>
</evidence>
<feature type="chain" id="PRO_5012284423" description="FG-GAP repeat protein" evidence="2">
    <location>
        <begin position="25"/>
        <end position="554"/>
    </location>
</feature>
<protein>
    <recommendedName>
        <fullName evidence="4">FG-GAP repeat protein</fullName>
    </recommendedName>
</protein>
<evidence type="ECO:0000256" key="1">
    <source>
        <dbReference type="SAM" id="MobiDB-lite"/>
    </source>
</evidence>
<evidence type="ECO:0000256" key="2">
    <source>
        <dbReference type="SAM" id="SignalP"/>
    </source>
</evidence>
<keyword evidence="2" id="KW-0732">Signal</keyword>
<accession>A0A212JZP9</accession>
<name>A0A212JZP9_9DELT</name>
<dbReference type="SUPFAM" id="SSF52964">
    <property type="entry name" value="TolB, N-terminal domain"/>
    <property type="match status" value="1"/>
</dbReference>
<evidence type="ECO:0008006" key="4">
    <source>
        <dbReference type="Google" id="ProtNLM"/>
    </source>
</evidence>
<dbReference type="EMBL" id="FLUQ01000002">
    <property type="protein sequence ID" value="SBW04941.1"/>
    <property type="molecule type" value="Genomic_DNA"/>
</dbReference>
<feature type="signal peptide" evidence="2">
    <location>
        <begin position="1"/>
        <end position="24"/>
    </location>
</feature>